<keyword evidence="2" id="KW-1185">Reference proteome</keyword>
<reference evidence="2" key="1">
    <citation type="journal article" date="2012" name="Nat. Biotechnol.">
        <title>Reference genome sequence of the model plant Setaria.</title>
        <authorList>
            <person name="Bennetzen J.L."/>
            <person name="Schmutz J."/>
            <person name="Wang H."/>
            <person name="Percifield R."/>
            <person name="Hawkins J."/>
            <person name="Pontaroli A.C."/>
            <person name="Estep M."/>
            <person name="Feng L."/>
            <person name="Vaughn J.N."/>
            <person name="Grimwood J."/>
            <person name="Jenkins J."/>
            <person name="Barry K."/>
            <person name="Lindquist E."/>
            <person name="Hellsten U."/>
            <person name="Deshpande S."/>
            <person name="Wang X."/>
            <person name="Wu X."/>
            <person name="Mitros T."/>
            <person name="Triplett J."/>
            <person name="Yang X."/>
            <person name="Ye C.Y."/>
            <person name="Mauro-Herrera M."/>
            <person name="Wang L."/>
            <person name="Li P."/>
            <person name="Sharma M."/>
            <person name="Sharma R."/>
            <person name="Ronald P.C."/>
            <person name="Panaud O."/>
            <person name="Kellogg E.A."/>
            <person name="Brutnell T.P."/>
            <person name="Doust A.N."/>
            <person name="Tuskan G.A."/>
            <person name="Rokhsar D."/>
            <person name="Devos K.M."/>
        </authorList>
    </citation>
    <scope>NUCLEOTIDE SEQUENCE [LARGE SCALE GENOMIC DNA]</scope>
    <source>
        <strain evidence="2">cv. Yugu1</strain>
    </source>
</reference>
<proteinExistence type="predicted"/>
<dbReference type="EMBL" id="AGNK02000159">
    <property type="status" value="NOT_ANNOTATED_CDS"/>
    <property type="molecule type" value="Genomic_DNA"/>
</dbReference>
<dbReference type="HOGENOM" id="CLU_2282340_0_0_1"/>
<dbReference type="AlphaFoldDB" id="K3YX05"/>
<protein>
    <submittedName>
        <fullName evidence="1">Uncharacterized protein</fullName>
    </submittedName>
</protein>
<accession>K3YX05</accession>
<organism evidence="1 2">
    <name type="scientific">Setaria italica</name>
    <name type="common">Foxtail millet</name>
    <name type="synonym">Panicum italicum</name>
    <dbReference type="NCBI Taxonomy" id="4555"/>
    <lineage>
        <taxon>Eukaryota</taxon>
        <taxon>Viridiplantae</taxon>
        <taxon>Streptophyta</taxon>
        <taxon>Embryophyta</taxon>
        <taxon>Tracheophyta</taxon>
        <taxon>Spermatophyta</taxon>
        <taxon>Magnoliopsida</taxon>
        <taxon>Liliopsida</taxon>
        <taxon>Poales</taxon>
        <taxon>Poaceae</taxon>
        <taxon>PACMAD clade</taxon>
        <taxon>Panicoideae</taxon>
        <taxon>Panicodae</taxon>
        <taxon>Paniceae</taxon>
        <taxon>Cenchrinae</taxon>
        <taxon>Setaria</taxon>
    </lineage>
</organism>
<sequence>MKDLIEFSHKNNLGPKESLNSYSKTIAKFQNMHDSRQLMAAASLANNQSNTKVMGVQQEASALSMSNSPGLQEIMGITEYATYCKILYANIQATLIVHLIIH</sequence>
<dbReference type="Gramene" id="KQL29033">
    <property type="protein sequence ID" value="KQL29033"/>
    <property type="gene ID" value="SETIT_018801mg"/>
</dbReference>
<name>K3YX05_SETIT</name>
<evidence type="ECO:0000313" key="1">
    <source>
        <dbReference type="EnsemblPlants" id="KQL29033"/>
    </source>
</evidence>
<dbReference type="EnsemblPlants" id="KQL29033">
    <property type="protein sequence ID" value="KQL29033"/>
    <property type="gene ID" value="SETIT_018801mg"/>
</dbReference>
<evidence type="ECO:0000313" key="2">
    <source>
        <dbReference type="Proteomes" id="UP000004995"/>
    </source>
</evidence>
<dbReference type="Proteomes" id="UP000004995">
    <property type="component" value="Unassembled WGS sequence"/>
</dbReference>
<dbReference type="InParanoid" id="K3YX05"/>
<reference evidence="1" key="2">
    <citation type="submission" date="2018-08" db="UniProtKB">
        <authorList>
            <consortium name="EnsemblPlants"/>
        </authorList>
    </citation>
    <scope>IDENTIFICATION</scope>
    <source>
        <strain evidence="1">Yugu1</strain>
    </source>
</reference>